<feature type="domain" description="NodB homology" evidence="1">
    <location>
        <begin position="125"/>
        <end position="306"/>
    </location>
</feature>
<gene>
    <name evidence="2" type="ORF">KME25_05150</name>
</gene>
<dbReference type="EMBL" id="JAHHIF010000005">
    <property type="protein sequence ID" value="MBW4543820.1"/>
    <property type="molecule type" value="Genomic_DNA"/>
</dbReference>
<dbReference type="CDD" id="cd10917">
    <property type="entry name" value="CE4_NodB_like_6s_7s"/>
    <property type="match status" value="1"/>
</dbReference>
<reference evidence="2" key="1">
    <citation type="submission" date="2021-05" db="EMBL/GenBank/DDBJ databases">
        <authorList>
            <person name="Pietrasiak N."/>
            <person name="Ward R."/>
            <person name="Stajich J.E."/>
            <person name="Kurbessoian T."/>
        </authorList>
    </citation>
    <scope>NUCLEOTIDE SEQUENCE</scope>
    <source>
        <strain evidence="2">CPER-KK1</strain>
    </source>
</reference>
<comment type="caution">
    <text evidence="2">The sequence shown here is derived from an EMBL/GenBank/DDBJ whole genome shotgun (WGS) entry which is preliminary data.</text>
</comment>
<proteinExistence type="predicted"/>
<dbReference type="AlphaFoldDB" id="A0A951PHA1"/>
<sequence>MANRHLFAWQRSLSIALVLAVLGFVAGFGWRVDHSTNQKTVLPVSTGMQQDKAGLETSKAKAIKVQQDAAHQKAIAKLAQEEKVKRLNAAIPVQFQGKTIREVKLKGKDNSNTQVRQTKAIAPPKLIALTFDDGPWPQMTSKVLDILKKQNVKATFFVVGKQVEKHPHLVKQTVAEGHAIGNHSWSHQYHHYSPSAAAHELDKTAALVHKLTGVKTSLFRPPAGILNNGLVASAHQKKYAVVMWSVDSKDWRSGRTTKQALVDNSLKEANSGGIVLLHDGGGDRSETIEALPQLITQLKKHGYTFVTVPELLEKGVSF</sequence>
<dbReference type="SUPFAM" id="SSF88713">
    <property type="entry name" value="Glycoside hydrolase/deacetylase"/>
    <property type="match status" value="1"/>
</dbReference>
<dbReference type="InterPro" id="IPR002509">
    <property type="entry name" value="NODB_dom"/>
</dbReference>
<protein>
    <submittedName>
        <fullName evidence="2">Polysaccharide deacetylase family protein</fullName>
    </submittedName>
</protein>
<name>A0A951PHA1_9CYAN</name>
<dbReference type="PROSITE" id="PS51677">
    <property type="entry name" value="NODB"/>
    <property type="match status" value="1"/>
</dbReference>
<dbReference type="Proteomes" id="UP000753908">
    <property type="component" value="Unassembled WGS sequence"/>
</dbReference>
<evidence type="ECO:0000259" key="1">
    <source>
        <dbReference type="PROSITE" id="PS51677"/>
    </source>
</evidence>
<dbReference type="PANTHER" id="PTHR10587">
    <property type="entry name" value="GLYCOSYL TRANSFERASE-RELATED"/>
    <property type="match status" value="1"/>
</dbReference>
<evidence type="ECO:0000313" key="3">
    <source>
        <dbReference type="Proteomes" id="UP000753908"/>
    </source>
</evidence>
<evidence type="ECO:0000313" key="2">
    <source>
        <dbReference type="EMBL" id="MBW4543820.1"/>
    </source>
</evidence>
<dbReference type="GO" id="GO:0005975">
    <property type="term" value="P:carbohydrate metabolic process"/>
    <property type="evidence" value="ECO:0007669"/>
    <property type="project" value="InterPro"/>
</dbReference>
<organism evidence="2 3">
    <name type="scientific">Symplocastrum torsivum CPER-KK1</name>
    <dbReference type="NCBI Taxonomy" id="450513"/>
    <lineage>
        <taxon>Bacteria</taxon>
        <taxon>Bacillati</taxon>
        <taxon>Cyanobacteriota</taxon>
        <taxon>Cyanophyceae</taxon>
        <taxon>Oscillatoriophycideae</taxon>
        <taxon>Oscillatoriales</taxon>
        <taxon>Microcoleaceae</taxon>
        <taxon>Symplocastrum</taxon>
    </lineage>
</organism>
<accession>A0A951PHA1</accession>
<reference evidence="2" key="2">
    <citation type="journal article" date="2022" name="Microbiol. Resour. Announc.">
        <title>Metagenome Sequencing to Explore Phylogenomics of Terrestrial Cyanobacteria.</title>
        <authorList>
            <person name="Ward R.D."/>
            <person name="Stajich J.E."/>
            <person name="Johansen J.R."/>
            <person name="Huntemann M."/>
            <person name="Clum A."/>
            <person name="Foster B."/>
            <person name="Foster B."/>
            <person name="Roux S."/>
            <person name="Palaniappan K."/>
            <person name="Varghese N."/>
            <person name="Mukherjee S."/>
            <person name="Reddy T.B.K."/>
            <person name="Daum C."/>
            <person name="Copeland A."/>
            <person name="Chen I.A."/>
            <person name="Ivanova N.N."/>
            <person name="Kyrpides N.C."/>
            <person name="Shapiro N."/>
            <person name="Eloe-Fadrosh E.A."/>
            <person name="Pietrasiak N."/>
        </authorList>
    </citation>
    <scope>NUCLEOTIDE SEQUENCE</scope>
    <source>
        <strain evidence="2">CPER-KK1</strain>
    </source>
</reference>
<dbReference type="Pfam" id="PF01522">
    <property type="entry name" value="Polysacc_deac_1"/>
    <property type="match status" value="1"/>
</dbReference>
<dbReference type="GO" id="GO:0016810">
    <property type="term" value="F:hydrolase activity, acting on carbon-nitrogen (but not peptide) bonds"/>
    <property type="evidence" value="ECO:0007669"/>
    <property type="project" value="InterPro"/>
</dbReference>
<dbReference type="InterPro" id="IPR050248">
    <property type="entry name" value="Polysacc_deacetylase_ArnD"/>
</dbReference>
<dbReference type="InterPro" id="IPR011330">
    <property type="entry name" value="Glyco_hydro/deAcase_b/a-brl"/>
</dbReference>
<dbReference type="Gene3D" id="3.20.20.370">
    <property type="entry name" value="Glycoside hydrolase/deacetylase"/>
    <property type="match status" value="1"/>
</dbReference>